<dbReference type="AlphaFoldDB" id="D7FZ68"/>
<comment type="subcellular location">
    <subcellularLocation>
        <location evidence="1">Cytoplasm</location>
    </subcellularLocation>
</comment>
<dbReference type="EMBL" id="FN649740">
    <property type="protein sequence ID" value="CBJ32685.1"/>
    <property type="molecule type" value="Genomic_DNA"/>
</dbReference>
<gene>
    <name evidence="4" type="ORF">Esi_0356_0012</name>
</gene>
<dbReference type="OMA" id="YEVYCVP"/>
<sequence>MASSARGAEEEVFETPDVGEDGLEQHSEGEIPNPTLSKTGNKVPDAEVVESFVPPQAAFEVFMGRTYAGAREDMSDVVGAAASSSSSAGGAVYEGEGYHRPLAGAPPPGEGGGEVETAAGVRGGGGSGPRRRTGESPLQRLVRLREETAMLAEDLEEMSKARRTDRAGDAEGAQESEGGAAAGGYSLWSAMAKETEALKRQLALLSGDPRFKHIISSTPATGRDQDVLQQRLSEGVVRALENLREPAGDPAAEAATAPQTAAARGGNGSVTYELFLNDASEARRRFGPAGGGGGEGGGIPSAEARIAALEKALGGGGEGAAGVVDAGKAGEVAGPLAEVVASLEKRVSVLEPGRLDVLRQKAQLAKSELDALAKSRSAPASGSASSSSSARGKKVEEAFATLENWQGIAAGLPALVDRLQALETLHLASASFAQRLEQVETGQTELEGVLKCTNEGLLDTRKSSAENVSIVNENVKLEDGIGGLHAISGNIFV</sequence>
<accession>D7FZ68</accession>
<dbReference type="GO" id="GO:0005737">
    <property type="term" value="C:cytoplasm"/>
    <property type="evidence" value="ECO:0007669"/>
    <property type="project" value="UniProtKB-SubCell"/>
</dbReference>
<dbReference type="PANTHER" id="PTHR15346">
    <property type="entry name" value="DYNACTIN SUBUNIT"/>
    <property type="match status" value="1"/>
</dbReference>
<dbReference type="GO" id="GO:0005869">
    <property type="term" value="C:dynactin complex"/>
    <property type="evidence" value="ECO:0007669"/>
    <property type="project" value="InterPro"/>
</dbReference>
<keyword evidence="5" id="KW-1185">Reference proteome</keyword>
<dbReference type="GO" id="GO:0007017">
    <property type="term" value="P:microtubule-based process"/>
    <property type="evidence" value="ECO:0007669"/>
    <property type="project" value="InterPro"/>
</dbReference>
<dbReference type="OrthoDB" id="4977at2759"/>
<feature type="compositionally biased region" description="Basic and acidic residues" evidence="3">
    <location>
        <begin position="157"/>
        <end position="169"/>
    </location>
</feature>
<dbReference type="STRING" id="2880.D7FZ68"/>
<dbReference type="EMBL" id="FN648549">
    <property type="protein sequence ID" value="CBJ32685.1"/>
    <property type="molecule type" value="Genomic_DNA"/>
</dbReference>
<protein>
    <submittedName>
        <fullName evidence="4">Uncharacterized protein</fullName>
    </submittedName>
</protein>
<evidence type="ECO:0000256" key="2">
    <source>
        <dbReference type="ARBA" id="ARBA00022490"/>
    </source>
</evidence>
<dbReference type="eggNOG" id="KOG3958">
    <property type="taxonomic scope" value="Eukaryota"/>
</dbReference>
<name>D7FZ68_ECTSI</name>
<proteinExistence type="predicted"/>
<keyword evidence="2" id="KW-0963">Cytoplasm</keyword>
<dbReference type="Proteomes" id="UP000002630">
    <property type="component" value="Linkage Group LG15"/>
</dbReference>
<feature type="compositionally biased region" description="Acidic residues" evidence="3">
    <location>
        <begin position="10"/>
        <end position="22"/>
    </location>
</feature>
<evidence type="ECO:0000256" key="3">
    <source>
        <dbReference type="SAM" id="MobiDB-lite"/>
    </source>
</evidence>
<dbReference type="InParanoid" id="D7FZ68"/>
<organism evidence="4 5">
    <name type="scientific">Ectocarpus siliculosus</name>
    <name type="common">Brown alga</name>
    <name type="synonym">Conferva siliculosa</name>
    <dbReference type="NCBI Taxonomy" id="2880"/>
    <lineage>
        <taxon>Eukaryota</taxon>
        <taxon>Sar</taxon>
        <taxon>Stramenopiles</taxon>
        <taxon>Ochrophyta</taxon>
        <taxon>PX clade</taxon>
        <taxon>Phaeophyceae</taxon>
        <taxon>Ectocarpales</taxon>
        <taxon>Ectocarpaceae</taxon>
        <taxon>Ectocarpus</taxon>
    </lineage>
</organism>
<feature type="region of interest" description="Disordered" evidence="3">
    <location>
        <begin position="1"/>
        <end position="43"/>
    </location>
</feature>
<dbReference type="InterPro" id="IPR028133">
    <property type="entry name" value="Dynamitin"/>
</dbReference>
<dbReference type="Pfam" id="PF04912">
    <property type="entry name" value="Dynamitin"/>
    <property type="match status" value="1"/>
</dbReference>
<feature type="region of interest" description="Disordered" evidence="3">
    <location>
        <begin position="85"/>
        <end position="181"/>
    </location>
</feature>
<feature type="compositionally biased region" description="Low complexity" evidence="3">
    <location>
        <begin position="85"/>
        <end position="95"/>
    </location>
</feature>
<evidence type="ECO:0000313" key="5">
    <source>
        <dbReference type="Proteomes" id="UP000002630"/>
    </source>
</evidence>
<evidence type="ECO:0000313" key="4">
    <source>
        <dbReference type="EMBL" id="CBJ32685.1"/>
    </source>
</evidence>
<feature type="compositionally biased region" description="Low complexity" evidence="3">
    <location>
        <begin position="170"/>
        <end position="179"/>
    </location>
</feature>
<reference evidence="4 5" key="1">
    <citation type="journal article" date="2010" name="Nature">
        <title>The Ectocarpus genome and the independent evolution of multicellularity in brown algae.</title>
        <authorList>
            <person name="Cock J.M."/>
            <person name="Sterck L."/>
            <person name="Rouze P."/>
            <person name="Scornet D."/>
            <person name="Allen A.E."/>
            <person name="Amoutzias G."/>
            <person name="Anthouard V."/>
            <person name="Artiguenave F."/>
            <person name="Aury J.M."/>
            <person name="Badger J.H."/>
            <person name="Beszteri B."/>
            <person name="Billiau K."/>
            <person name="Bonnet E."/>
            <person name="Bothwell J.H."/>
            <person name="Bowler C."/>
            <person name="Boyen C."/>
            <person name="Brownlee C."/>
            <person name="Carrano C.J."/>
            <person name="Charrier B."/>
            <person name="Cho G.Y."/>
            <person name="Coelho S.M."/>
            <person name="Collen J."/>
            <person name="Corre E."/>
            <person name="Da Silva C."/>
            <person name="Delage L."/>
            <person name="Delaroque N."/>
            <person name="Dittami S.M."/>
            <person name="Doulbeau S."/>
            <person name="Elias M."/>
            <person name="Farnham G."/>
            <person name="Gachon C.M."/>
            <person name="Gschloessl B."/>
            <person name="Heesch S."/>
            <person name="Jabbari K."/>
            <person name="Jubin C."/>
            <person name="Kawai H."/>
            <person name="Kimura K."/>
            <person name="Kloareg B."/>
            <person name="Kupper F.C."/>
            <person name="Lang D."/>
            <person name="Le Bail A."/>
            <person name="Leblanc C."/>
            <person name="Lerouge P."/>
            <person name="Lohr M."/>
            <person name="Lopez P.J."/>
            <person name="Martens C."/>
            <person name="Maumus F."/>
            <person name="Michel G."/>
            <person name="Miranda-Saavedra D."/>
            <person name="Morales J."/>
            <person name="Moreau H."/>
            <person name="Motomura T."/>
            <person name="Nagasato C."/>
            <person name="Napoli C.A."/>
            <person name="Nelson D.R."/>
            <person name="Nyvall-Collen P."/>
            <person name="Peters A.F."/>
            <person name="Pommier C."/>
            <person name="Potin P."/>
            <person name="Poulain J."/>
            <person name="Quesneville H."/>
            <person name="Read B."/>
            <person name="Rensing S.A."/>
            <person name="Ritter A."/>
            <person name="Rousvoal S."/>
            <person name="Samanta M."/>
            <person name="Samson G."/>
            <person name="Schroeder D.C."/>
            <person name="Segurens B."/>
            <person name="Strittmatter M."/>
            <person name="Tonon T."/>
            <person name="Tregear J.W."/>
            <person name="Valentin K."/>
            <person name="von Dassow P."/>
            <person name="Yamagishi T."/>
            <person name="Van de Peer Y."/>
            <person name="Wincker P."/>
        </authorList>
    </citation>
    <scope>NUCLEOTIDE SEQUENCE [LARGE SCALE GENOMIC DNA]</scope>
    <source>
        <strain evidence="5">Ec32 / CCAP1310/4</strain>
    </source>
</reference>
<evidence type="ECO:0000256" key="1">
    <source>
        <dbReference type="ARBA" id="ARBA00004496"/>
    </source>
</evidence>